<feature type="transmembrane region" description="Helical" evidence="1">
    <location>
        <begin position="73"/>
        <end position="92"/>
    </location>
</feature>
<keyword evidence="1" id="KW-0812">Transmembrane</keyword>
<proteinExistence type="predicted"/>
<evidence type="ECO:0000313" key="4">
    <source>
        <dbReference type="Proteomes" id="UP001596154"/>
    </source>
</evidence>
<feature type="transmembrane region" description="Helical" evidence="1">
    <location>
        <begin position="97"/>
        <end position="116"/>
    </location>
</feature>
<evidence type="ECO:0000259" key="2">
    <source>
        <dbReference type="Pfam" id="PF23636"/>
    </source>
</evidence>
<evidence type="ECO:0000256" key="1">
    <source>
        <dbReference type="SAM" id="Phobius"/>
    </source>
</evidence>
<reference evidence="4" key="1">
    <citation type="journal article" date="2019" name="Int. J. Syst. Evol. Microbiol.">
        <title>The Global Catalogue of Microorganisms (GCM) 10K type strain sequencing project: providing services to taxonomists for standard genome sequencing and annotation.</title>
        <authorList>
            <consortium name="The Broad Institute Genomics Platform"/>
            <consortium name="The Broad Institute Genome Sequencing Center for Infectious Disease"/>
            <person name="Wu L."/>
            <person name="Ma J."/>
        </authorList>
    </citation>
    <scope>NUCLEOTIDE SEQUENCE [LARGE SCALE GENOMIC DNA]</scope>
    <source>
        <strain evidence="4">CGMCC 4.7248</strain>
    </source>
</reference>
<sequence>MTGHATETGHTTRRATTPWEAKSPWATGWTAAAATLMIFGGIMAVFQGISALAKDDVFVATPNFTYQFSLTGWGWIHLILGIVVALAGFALFTGALWARVVGIVLAGLGMVANFVWLPHAPVWAVVLIVIHGFIIWALCMPRSSAPA</sequence>
<dbReference type="Pfam" id="PF23636">
    <property type="entry name" value="DUF7144"/>
    <property type="match status" value="1"/>
</dbReference>
<feature type="transmembrane region" description="Helical" evidence="1">
    <location>
        <begin position="122"/>
        <end position="139"/>
    </location>
</feature>
<protein>
    <recommendedName>
        <fullName evidence="2">DUF7144 domain-containing protein</fullName>
    </recommendedName>
</protein>
<dbReference type="EMBL" id="JBHSNY010000010">
    <property type="protein sequence ID" value="MFC5637710.1"/>
    <property type="molecule type" value="Genomic_DNA"/>
</dbReference>
<gene>
    <name evidence="3" type="ORF">ACFPZJ_28840</name>
</gene>
<feature type="domain" description="DUF7144" evidence="2">
    <location>
        <begin position="29"/>
        <end position="142"/>
    </location>
</feature>
<dbReference type="InterPro" id="IPR055568">
    <property type="entry name" value="DUF7144"/>
</dbReference>
<keyword evidence="1" id="KW-0472">Membrane</keyword>
<evidence type="ECO:0000313" key="3">
    <source>
        <dbReference type="EMBL" id="MFC5637710.1"/>
    </source>
</evidence>
<comment type="caution">
    <text evidence="3">The sequence shown here is derived from an EMBL/GenBank/DDBJ whole genome shotgun (WGS) entry which is preliminary data.</text>
</comment>
<keyword evidence="1" id="KW-1133">Transmembrane helix</keyword>
<feature type="transmembrane region" description="Helical" evidence="1">
    <location>
        <begin position="29"/>
        <end position="53"/>
    </location>
</feature>
<accession>A0ABW0UVV8</accession>
<dbReference type="Proteomes" id="UP001596154">
    <property type="component" value="Unassembled WGS sequence"/>
</dbReference>
<name>A0ABW0UVV8_9ACTN</name>
<keyword evidence="4" id="KW-1185">Reference proteome</keyword>
<dbReference type="RefSeq" id="WP_381027482.1">
    <property type="nucleotide sequence ID" value="NZ_JBHSNY010000010.1"/>
</dbReference>
<organism evidence="3 4">
    <name type="scientific">Streptomyces bullii</name>
    <dbReference type="NCBI Taxonomy" id="349910"/>
    <lineage>
        <taxon>Bacteria</taxon>
        <taxon>Bacillati</taxon>
        <taxon>Actinomycetota</taxon>
        <taxon>Actinomycetes</taxon>
        <taxon>Kitasatosporales</taxon>
        <taxon>Streptomycetaceae</taxon>
        <taxon>Streptomyces</taxon>
    </lineage>
</organism>